<reference evidence="1 2" key="1">
    <citation type="submission" date="2023-01" db="EMBL/GenBank/DDBJ databases">
        <authorList>
            <person name="Whitehead M."/>
        </authorList>
    </citation>
    <scope>NUCLEOTIDE SEQUENCE [LARGE SCALE GENOMIC DNA]</scope>
</reference>
<name>A0AAV0XR66_9HEMI</name>
<sequence length="85" mass="9414">MKNVDTKFGTAVSCVLIDTEKTQTINVFLPKAIRMTDVDISEYVSLSVGDLTRHEAYPEQSMKNVNTQFGMAVSACYTKPRGHAL</sequence>
<protein>
    <submittedName>
        <fullName evidence="1">Uncharacterized protein</fullName>
    </submittedName>
</protein>
<evidence type="ECO:0000313" key="1">
    <source>
        <dbReference type="EMBL" id="CAI6371099.1"/>
    </source>
</evidence>
<dbReference type="Proteomes" id="UP001160148">
    <property type="component" value="Unassembled WGS sequence"/>
</dbReference>
<accession>A0AAV0XR66</accession>
<evidence type="ECO:0000313" key="2">
    <source>
        <dbReference type="Proteomes" id="UP001160148"/>
    </source>
</evidence>
<proteinExistence type="predicted"/>
<dbReference type="AlphaFoldDB" id="A0AAV0XR66"/>
<organism evidence="1 2">
    <name type="scientific">Macrosiphum euphorbiae</name>
    <name type="common">potato aphid</name>
    <dbReference type="NCBI Taxonomy" id="13131"/>
    <lineage>
        <taxon>Eukaryota</taxon>
        <taxon>Metazoa</taxon>
        <taxon>Ecdysozoa</taxon>
        <taxon>Arthropoda</taxon>
        <taxon>Hexapoda</taxon>
        <taxon>Insecta</taxon>
        <taxon>Pterygota</taxon>
        <taxon>Neoptera</taxon>
        <taxon>Paraneoptera</taxon>
        <taxon>Hemiptera</taxon>
        <taxon>Sternorrhyncha</taxon>
        <taxon>Aphidomorpha</taxon>
        <taxon>Aphidoidea</taxon>
        <taxon>Aphididae</taxon>
        <taxon>Macrosiphini</taxon>
        <taxon>Macrosiphum</taxon>
    </lineage>
</organism>
<dbReference type="EMBL" id="CARXXK010000760">
    <property type="protein sequence ID" value="CAI6371099.1"/>
    <property type="molecule type" value="Genomic_DNA"/>
</dbReference>
<comment type="caution">
    <text evidence="1">The sequence shown here is derived from an EMBL/GenBank/DDBJ whole genome shotgun (WGS) entry which is preliminary data.</text>
</comment>
<keyword evidence="2" id="KW-1185">Reference proteome</keyword>
<gene>
    <name evidence="1" type="ORF">MEUPH1_LOCUS25143</name>
</gene>